<sequence length="42" mass="4682">MDSTSEFVRKVRDTQKKAQKNKNSGHGNEGNVLPGKQHSTNK</sequence>
<accession>A0A841TZM8</accession>
<organism evidence="2 3">
    <name type="scientific">Cohnella xylanilytica</name>
    <dbReference type="NCBI Taxonomy" id="557555"/>
    <lineage>
        <taxon>Bacteria</taxon>
        <taxon>Bacillati</taxon>
        <taxon>Bacillota</taxon>
        <taxon>Bacilli</taxon>
        <taxon>Bacillales</taxon>
        <taxon>Paenibacillaceae</taxon>
        <taxon>Cohnella</taxon>
    </lineage>
</organism>
<reference evidence="2 3" key="1">
    <citation type="submission" date="2020-08" db="EMBL/GenBank/DDBJ databases">
        <title>Cohnella phylogeny.</title>
        <authorList>
            <person name="Dunlap C."/>
        </authorList>
    </citation>
    <scope>NUCLEOTIDE SEQUENCE [LARGE SCALE GENOMIC DNA]</scope>
    <source>
        <strain evidence="2 3">DSM 25239</strain>
    </source>
</reference>
<gene>
    <name evidence="2" type="ORF">H7B90_20015</name>
</gene>
<keyword evidence="3" id="KW-1185">Reference proteome</keyword>
<feature type="region of interest" description="Disordered" evidence="1">
    <location>
        <begin position="1"/>
        <end position="42"/>
    </location>
</feature>
<dbReference type="RefSeq" id="WP_185137668.1">
    <property type="nucleotide sequence ID" value="NZ_BORM01000036.1"/>
</dbReference>
<proteinExistence type="predicted"/>
<dbReference type="Proteomes" id="UP000553776">
    <property type="component" value="Unassembled WGS sequence"/>
</dbReference>
<dbReference type="InterPro" id="IPR025097">
    <property type="entry name" value="DUF4023"/>
</dbReference>
<dbReference type="EMBL" id="JACJVR010000077">
    <property type="protein sequence ID" value="MBB6693685.1"/>
    <property type="molecule type" value="Genomic_DNA"/>
</dbReference>
<evidence type="ECO:0000313" key="2">
    <source>
        <dbReference type="EMBL" id="MBB6693685.1"/>
    </source>
</evidence>
<feature type="compositionally biased region" description="Basic and acidic residues" evidence="1">
    <location>
        <begin position="7"/>
        <end position="16"/>
    </location>
</feature>
<evidence type="ECO:0000256" key="1">
    <source>
        <dbReference type="SAM" id="MobiDB-lite"/>
    </source>
</evidence>
<dbReference type="AlphaFoldDB" id="A0A841TZM8"/>
<name>A0A841TZM8_9BACL</name>
<dbReference type="Pfam" id="PF13215">
    <property type="entry name" value="DUF4023"/>
    <property type="match status" value="1"/>
</dbReference>
<comment type="caution">
    <text evidence="2">The sequence shown here is derived from an EMBL/GenBank/DDBJ whole genome shotgun (WGS) entry which is preliminary data.</text>
</comment>
<protein>
    <submittedName>
        <fullName evidence="2">DUF4023 family protein</fullName>
    </submittedName>
</protein>
<evidence type="ECO:0000313" key="3">
    <source>
        <dbReference type="Proteomes" id="UP000553776"/>
    </source>
</evidence>